<dbReference type="AlphaFoldDB" id="A0A0N0U332"/>
<evidence type="ECO:0000313" key="1">
    <source>
        <dbReference type="EMBL" id="KOX68094.1"/>
    </source>
</evidence>
<reference evidence="1 2" key="1">
    <citation type="submission" date="2015-07" db="EMBL/GenBank/DDBJ databases">
        <title>The genome of Melipona quadrifasciata.</title>
        <authorList>
            <person name="Pan H."/>
            <person name="Kapheim K."/>
        </authorList>
    </citation>
    <scope>NUCLEOTIDE SEQUENCE [LARGE SCALE GENOMIC DNA]</scope>
    <source>
        <strain evidence="1">0111107301</strain>
        <tissue evidence="1">Whole body</tissue>
    </source>
</reference>
<dbReference type="OrthoDB" id="120326at2759"/>
<gene>
    <name evidence="1" type="ORF">WN51_07390</name>
</gene>
<protein>
    <submittedName>
        <fullName evidence="1">Uncharacterized protein</fullName>
    </submittedName>
</protein>
<accession>A0A0N0U332</accession>
<dbReference type="Proteomes" id="UP000053105">
    <property type="component" value="Unassembled WGS sequence"/>
</dbReference>
<organism evidence="1 2">
    <name type="scientific">Melipona quadrifasciata</name>
    <dbReference type="NCBI Taxonomy" id="166423"/>
    <lineage>
        <taxon>Eukaryota</taxon>
        <taxon>Metazoa</taxon>
        <taxon>Ecdysozoa</taxon>
        <taxon>Arthropoda</taxon>
        <taxon>Hexapoda</taxon>
        <taxon>Insecta</taxon>
        <taxon>Pterygota</taxon>
        <taxon>Neoptera</taxon>
        <taxon>Endopterygota</taxon>
        <taxon>Hymenoptera</taxon>
        <taxon>Apocrita</taxon>
        <taxon>Aculeata</taxon>
        <taxon>Apoidea</taxon>
        <taxon>Anthophila</taxon>
        <taxon>Apidae</taxon>
        <taxon>Melipona</taxon>
    </lineage>
</organism>
<evidence type="ECO:0000313" key="2">
    <source>
        <dbReference type="Proteomes" id="UP000053105"/>
    </source>
</evidence>
<name>A0A0N0U332_9HYME</name>
<keyword evidence="2" id="KW-1185">Reference proteome</keyword>
<dbReference type="EMBL" id="KQ435955">
    <property type="protein sequence ID" value="KOX68094.1"/>
    <property type="molecule type" value="Genomic_DNA"/>
</dbReference>
<sequence length="98" mass="11958">MRMKIKRNVKQFIRIRNVEEIIIFTDEKRFNLDRSDDLHYYYRDLRKEQQLLSHQLLGSDENCWGNLLKTPEWNVFVNISKLKECIVEEWKELISAKG</sequence>
<proteinExistence type="predicted"/>